<reference evidence="3 4" key="1">
    <citation type="submission" date="2021-07" db="EMBL/GenBank/DDBJ databases">
        <title>Hymenobacter profundi sp. nov., isolated from deep-sea water.</title>
        <authorList>
            <person name="Kim M.K."/>
        </authorList>
    </citation>
    <scope>NUCLEOTIDE SEQUENCE [LARGE SCALE GENOMIC DNA]</scope>
    <source>
        <strain evidence="3 4">M2</strain>
    </source>
</reference>
<dbReference type="PROSITE" id="PS01124">
    <property type="entry name" value="HTH_ARAC_FAMILY_2"/>
    <property type="match status" value="1"/>
</dbReference>
<keyword evidence="4" id="KW-1185">Reference proteome</keyword>
<dbReference type="PANTHER" id="PTHR43280">
    <property type="entry name" value="ARAC-FAMILY TRANSCRIPTIONAL REGULATOR"/>
    <property type="match status" value="1"/>
</dbReference>
<dbReference type="SMART" id="SM00342">
    <property type="entry name" value="HTH_ARAC"/>
    <property type="match status" value="1"/>
</dbReference>
<comment type="caution">
    <text evidence="3">The sequence shown here is derived from an EMBL/GenBank/DDBJ whole genome shotgun (WGS) entry which is preliminary data.</text>
</comment>
<sequence>MYAPIISYPSIPSYPLEVPDATGNSSFQLRKMERIAVHGKNDLLIPHRKDYYFMVLLWEGSGRHWVDTTAYTLKPDTLYFTVPHQVHLKEELQPVSGFNLNFTEEFLALDSSGVLRQLPIIQNPQNGHELHLAPSDVAFVQDILEKAYVEYSAAQPWHRTVLLAYLHVLLVYLSRLYTEQYCSSKKTDEAALLSKFRTKIEASYSRHHDVATYADMLHLSAGHLSEVVKAQSGKSAIAHIHERLVVEAKRLLFHTEYTSKEIAFQLGFEDASYFNRFFKRLTQQTPLHYRLATREMYQ</sequence>
<evidence type="ECO:0000313" key="3">
    <source>
        <dbReference type="EMBL" id="MBW3129473.1"/>
    </source>
</evidence>
<dbReference type="InterPro" id="IPR003313">
    <property type="entry name" value="AraC-bd"/>
</dbReference>
<dbReference type="EMBL" id="JAHWGL010000052">
    <property type="protein sequence ID" value="MBW3129473.1"/>
    <property type="molecule type" value="Genomic_DNA"/>
</dbReference>
<gene>
    <name evidence="3" type="ORF">KYK14_12990</name>
</gene>
<proteinExistence type="predicted"/>
<dbReference type="PANTHER" id="PTHR43280:SF32">
    <property type="entry name" value="TRANSCRIPTIONAL REGULATORY PROTEIN"/>
    <property type="match status" value="1"/>
</dbReference>
<accession>A0ABS6X137</accession>
<dbReference type="InterPro" id="IPR018060">
    <property type="entry name" value="HTH_AraC"/>
</dbReference>
<dbReference type="RefSeq" id="WP_219159344.1">
    <property type="nucleotide sequence ID" value="NZ_JAHWGL010000052.1"/>
</dbReference>
<protein>
    <submittedName>
        <fullName evidence="3">AraC family transcriptional regulator</fullName>
    </submittedName>
</protein>
<evidence type="ECO:0000259" key="2">
    <source>
        <dbReference type="PROSITE" id="PS01124"/>
    </source>
</evidence>
<keyword evidence="1" id="KW-0238">DNA-binding</keyword>
<organism evidence="3 4">
    <name type="scientific">Hymenobacter profundi</name>
    <dbReference type="NCBI Taxonomy" id="1982110"/>
    <lineage>
        <taxon>Bacteria</taxon>
        <taxon>Pseudomonadati</taxon>
        <taxon>Bacteroidota</taxon>
        <taxon>Cytophagia</taxon>
        <taxon>Cytophagales</taxon>
        <taxon>Hymenobacteraceae</taxon>
        <taxon>Hymenobacter</taxon>
    </lineage>
</organism>
<feature type="domain" description="HTH araC/xylS-type" evidence="2">
    <location>
        <begin position="194"/>
        <end position="292"/>
    </location>
</feature>
<dbReference type="Pfam" id="PF12833">
    <property type="entry name" value="HTH_18"/>
    <property type="match status" value="1"/>
</dbReference>
<name>A0ABS6X137_9BACT</name>
<dbReference type="Proteomes" id="UP000826188">
    <property type="component" value="Unassembled WGS sequence"/>
</dbReference>
<dbReference type="Pfam" id="PF02311">
    <property type="entry name" value="AraC_binding"/>
    <property type="match status" value="1"/>
</dbReference>
<evidence type="ECO:0000256" key="1">
    <source>
        <dbReference type="ARBA" id="ARBA00023125"/>
    </source>
</evidence>
<evidence type="ECO:0000313" key="4">
    <source>
        <dbReference type="Proteomes" id="UP000826188"/>
    </source>
</evidence>